<dbReference type="FunFam" id="3.40.30.10:FF:000010">
    <property type="entry name" value="Glutathione peroxidase"/>
    <property type="match status" value="1"/>
</dbReference>
<proteinExistence type="inferred from homology"/>
<keyword evidence="2 5" id="KW-0575">Peroxidase</keyword>
<dbReference type="Gene3D" id="3.40.30.10">
    <property type="entry name" value="Glutaredoxin"/>
    <property type="match status" value="1"/>
</dbReference>
<comment type="similarity">
    <text evidence="1 5">Belongs to the glutathione peroxidase family.</text>
</comment>
<dbReference type="PIRSF" id="PIRSF000303">
    <property type="entry name" value="Glutathion_perox"/>
    <property type="match status" value="1"/>
</dbReference>
<name>A0A317K557_9ACTN</name>
<sequence>MTVFDVQIDALSGGPANLAQHRGRALLVVNVASRCGLTPQYALLQALYGEYADRGLVVLGVPCNQFAGQEPGTAEEISEFCELNYGVTFPLTEKVDVNGPSRHPLYADLVPTPDAEGHTGDVRWNFEKFLVAPDGTVAARFAPTVTPDSPELRAAIEKVLPAE</sequence>
<evidence type="ECO:0000256" key="4">
    <source>
        <dbReference type="PIRSR" id="PIRSR000303-1"/>
    </source>
</evidence>
<dbReference type="PANTHER" id="PTHR11592">
    <property type="entry name" value="GLUTATHIONE PEROXIDASE"/>
    <property type="match status" value="1"/>
</dbReference>
<reference evidence="7" key="1">
    <citation type="submission" date="2018-05" db="EMBL/GenBank/DDBJ databases">
        <title>Micromonospora globispora sp. nov. and Micromonospora rugosa sp. nov., isolated from marine sediment.</title>
        <authorList>
            <person name="Carro L."/>
            <person name="Aysel V."/>
            <person name="Cetin D."/>
            <person name="Igual J.M."/>
            <person name="Klenk H.-P."/>
            <person name="Trujillo M.E."/>
            <person name="Sahin N."/>
        </authorList>
    </citation>
    <scope>NUCLEOTIDE SEQUENCE [LARGE SCALE GENOMIC DNA]</scope>
    <source>
        <strain evidence="7">S2904</strain>
    </source>
</reference>
<dbReference type="InterPro" id="IPR036249">
    <property type="entry name" value="Thioredoxin-like_sf"/>
</dbReference>
<evidence type="ECO:0000256" key="1">
    <source>
        <dbReference type="ARBA" id="ARBA00006926"/>
    </source>
</evidence>
<dbReference type="AlphaFoldDB" id="A0A317K557"/>
<keyword evidence="3 5" id="KW-0560">Oxidoreductase</keyword>
<dbReference type="PROSITE" id="PS51355">
    <property type="entry name" value="GLUTATHIONE_PEROXID_3"/>
    <property type="match status" value="1"/>
</dbReference>
<evidence type="ECO:0000256" key="5">
    <source>
        <dbReference type="RuleBase" id="RU000499"/>
    </source>
</evidence>
<dbReference type="PANTHER" id="PTHR11592:SF40">
    <property type="entry name" value="THIOREDOXIN_GLUTATHIONE PEROXIDASE BTUE"/>
    <property type="match status" value="1"/>
</dbReference>
<dbReference type="Pfam" id="PF00255">
    <property type="entry name" value="GSHPx"/>
    <property type="match status" value="1"/>
</dbReference>
<gene>
    <name evidence="6" type="ORF">DLJ46_12555</name>
</gene>
<dbReference type="GO" id="GO:0004601">
    <property type="term" value="F:peroxidase activity"/>
    <property type="evidence" value="ECO:0007669"/>
    <property type="project" value="UniProtKB-KW"/>
</dbReference>
<dbReference type="InterPro" id="IPR000889">
    <property type="entry name" value="Glutathione_peroxidase"/>
</dbReference>
<evidence type="ECO:0000256" key="2">
    <source>
        <dbReference type="ARBA" id="ARBA00022559"/>
    </source>
</evidence>
<accession>A0A317K557</accession>
<dbReference type="SUPFAM" id="SSF52833">
    <property type="entry name" value="Thioredoxin-like"/>
    <property type="match status" value="1"/>
</dbReference>
<dbReference type="GO" id="GO:0034599">
    <property type="term" value="P:cellular response to oxidative stress"/>
    <property type="evidence" value="ECO:0007669"/>
    <property type="project" value="TreeGrafter"/>
</dbReference>
<dbReference type="InterPro" id="IPR029759">
    <property type="entry name" value="GPX_AS"/>
</dbReference>
<dbReference type="PRINTS" id="PR01011">
    <property type="entry name" value="GLUTPROXDASE"/>
</dbReference>
<dbReference type="PROSITE" id="PS00460">
    <property type="entry name" value="GLUTATHIONE_PEROXID_1"/>
    <property type="match status" value="1"/>
</dbReference>
<feature type="active site" evidence="4">
    <location>
        <position position="35"/>
    </location>
</feature>
<dbReference type="RefSeq" id="WP_109944844.1">
    <property type="nucleotide sequence ID" value="NZ_QGGF01000279.1"/>
</dbReference>
<evidence type="ECO:0000313" key="6">
    <source>
        <dbReference type="EMBL" id="PWU48130.1"/>
    </source>
</evidence>
<protein>
    <recommendedName>
        <fullName evidence="5">Glutathione peroxidase</fullName>
    </recommendedName>
</protein>
<dbReference type="CDD" id="cd00340">
    <property type="entry name" value="GSH_Peroxidase"/>
    <property type="match status" value="1"/>
</dbReference>
<evidence type="ECO:0000256" key="3">
    <source>
        <dbReference type="ARBA" id="ARBA00023002"/>
    </source>
</evidence>
<dbReference type="EMBL" id="QGSV01000168">
    <property type="protein sequence ID" value="PWU48130.1"/>
    <property type="molecule type" value="Genomic_DNA"/>
</dbReference>
<comment type="caution">
    <text evidence="6">The sequence shown here is derived from an EMBL/GenBank/DDBJ whole genome shotgun (WGS) entry which is preliminary data.</text>
</comment>
<dbReference type="Proteomes" id="UP000245683">
    <property type="component" value="Unassembled WGS sequence"/>
</dbReference>
<evidence type="ECO:0000313" key="7">
    <source>
        <dbReference type="Proteomes" id="UP000245683"/>
    </source>
</evidence>
<organism evidence="6 7">
    <name type="scientific">Micromonospora globispora</name>
    <dbReference type="NCBI Taxonomy" id="1450148"/>
    <lineage>
        <taxon>Bacteria</taxon>
        <taxon>Bacillati</taxon>
        <taxon>Actinomycetota</taxon>
        <taxon>Actinomycetes</taxon>
        <taxon>Micromonosporales</taxon>
        <taxon>Micromonosporaceae</taxon>
        <taxon>Micromonospora</taxon>
    </lineage>
</organism>
<keyword evidence="7" id="KW-1185">Reference proteome</keyword>
<dbReference type="OrthoDB" id="9785502at2"/>